<organism evidence="1 2">
    <name type="scientific">Trichuris suis</name>
    <name type="common">pig whipworm</name>
    <dbReference type="NCBI Taxonomy" id="68888"/>
    <lineage>
        <taxon>Eukaryota</taxon>
        <taxon>Metazoa</taxon>
        <taxon>Ecdysozoa</taxon>
        <taxon>Nematoda</taxon>
        <taxon>Enoplea</taxon>
        <taxon>Dorylaimia</taxon>
        <taxon>Trichinellida</taxon>
        <taxon>Trichuridae</taxon>
        <taxon>Trichuris</taxon>
    </lineage>
</organism>
<proteinExistence type="predicted"/>
<name>A0A085LVD4_9BILA</name>
<protein>
    <submittedName>
        <fullName evidence="1">Uncharacterized protein</fullName>
    </submittedName>
</protein>
<keyword evidence="2" id="KW-1185">Reference proteome</keyword>
<dbReference type="AlphaFoldDB" id="A0A085LVD4"/>
<sequence>MDVELPAAATNSLNPLQPDCPRGSIDLARVSNSSSVKLSMRAPARIDSRICSGKPSTRMRLPGLCLIHRQLAALIDAAQLKRHPAFRHPVASAL</sequence>
<evidence type="ECO:0000313" key="2">
    <source>
        <dbReference type="Proteomes" id="UP000030764"/>
    </source>
</evidence>
<reference evidence="1 2" key="1">
    <citation type="journal article" date="2014" name="Nat. Genet.">
        <title>Genome and transcriptome of the porcine whipworm Trichuris suis.</title>
        <authorList>
            <person name="Jex A.R."/>
            <person name="Nejsum P."/>
            <person name="Schwarz E.M."/>
            <person name="Hu L."/>
            <person name="Young N.D."/>
            <person name="Hall R.S."/>
            <person name="Korhonen P.K."/>
            <person name="Liao S."/>
            <person name="Thamsborg S."/>
            <person name="Xia J."/>
            <person name="Xu P."/>
            <person name="Wang S."/>
            <person name="Scheerlinck J.P."/>
            <person name="Hofmann A."/>
            <person name="Sternberg P.W."/>
            <person name="Wang J."/>
            <person name="Gasser R.B."/>
        </authorList>
    </citation>
    <scope>NUCLEOTIDE SEQUENCE [LARGE SCALE GENOMIC DNA]</scope>
    <source>
        <strain evidence="1">DCEP-RM93M</strain>
    </source>
</reference>
<gene>
    <name evidence="1" type="ORF">M513_10171</name>
</gene>
<accession>A0A085LVD4</accession>
<evidence type="ECO:0000313" key="1">
    <source>
        <dbReference type="EMBL" id="KFD48930.1"/>
    </source>
</evidence>
<dbReference type="Proteomes" id="UP000030764">
    <property type="component" value="Unassembled WGS sequence"/>
</dbReference>
<dbReference type="EMBL" id="KL363281">
    <property type="protein sequence ID" value="KFD48930.1"/>
    <property type="molecule type" value="Genomic_DNA"/>
</dbReference>